<dbReference type="NCBIfam" id="TIGR02605">
    <property type="entry name" value="CxxC_CxxC_SSSS"/>
    <property type="match status" value="1"/>
</dbReference>
<evidence type="ECO:0000256" key="1">
    <source>
        <dbReference type="SAM" id="MobiDB-lite"/>
    </source>
</evidence>
<name>A0A0F9VFI3_9ZZZZ</name>
<dbReference type="InterPro" id="IPR013429">
    <property type="entry name" value="Regulatory_FmdB_Zinc_ribbon"/>
</dbReference>
<reference evidence="3" key="1">
    <citation type="journal article" date="2015" name="Nature">
        <title>Complex archaea that bridge the gap between prokaryotes and eukaryotes.</title>
        <authorList>
            <person name="Spang A."/>
            <person name="Saw J.H."/>
            <person name="Jorgensen S.L."/>
            <person name="Zaremba-Niedzwiedzka K."/>
            <person name="Martijn J."/>
            <person name="Lind A.E."/>
            <person name="van Eijk R."/>
            <person name="Schleper C."/>
            <person name="Guy L."/>
            <person name="Ettema T.J."/>
        </authorList>
    </citation>
    <scope>NUCLEOTIDE SEQUENCE</scope>
</reference>
<protein>
    <recommendedName>
        <fullName evidence="2">Putative regulatory protein FmdB zinc ribbon domain-containing protein</fullName>
    </recommendedName>
</protein>
<feature type="domain" description="Putative regulatory protein FmdB zinc ribbon" evidence="2">
    <location>
        <begin position="1"/>
        <end position="42"/>
    </location>
</feature>
<evidence type="ECO:0000259" key="2">
    <source>
        <dbReference type="SMART" id="SM00834"/>
    </source>
</evidence>
<dbReference type="Pfam" id="PF09723">
    <property type="entry name" value="Zn_ribbon_8"/>
    <property type="match status" value="1"/>
</dbReference>
<dbReference type="SMART" id="SM00834">
    <property type="entry name" value="CxxC_CXXC_SSSS"/>
    <property type="match status" value="1"/>
</dbReference>
<dbReference type="EMBL" id="LAZR01000051">
    <property type="protein sequence ID" value="KKN98552.1"/>
    <property type="molecule type" value="Genomic_DNA"/>
</dbReference>
<feature type="compositionally biased region" description="Basic residues" evidence="1">
    <location>
        <begin position="69"/>
        <end position="78"/>
    </location>
</feature>
<accession>A0A0F9VFI3</accession>
<gene>
    <name evidence="3" type="ORF">LCGC14_0146640</name>
</gene>
<feature type="region of interest" description="Disordered" evidence="1">
    <location>
        <begin position="49"/>
        <end position="78"/>
    </location>
</feature>
<comment type="caution">
    <text evidence="3">The sequence shown here is derived from an EMBL/GenBank/DDBJ whole genome shotgun (WGS) entry which is preliminary data.</text>
</comment>
<organism evidence="3">
    <name type="scientific">marine sediment metagenome</name>
    <dbReference type="NCBI Taxonomy" id="412755"/>
    <lineage>
        <taxon>unclassified sequences</taxon>
        <taxon>metagenomes</taxon>
        <taxon>ecological metagenomes</taxon>
    </lineage>
</organism>
<proteinExistence type="predicted"/>
<evidence type="ECO:0000313" key="3">
    <source>
        <dbReference type="EMBL" id="KKN98552.1"/>
    </source>
</evidence>
<dbReference type="AlphaFoldDB" id="A0A0F9VFI3"/>
<sequence length="78" mass="9000">MARYEYECESGHISEIIQSIADDRPEHIKCHKCGERSKKILSRSNFELKGGGWYKDGYSSESKQQTPKPPKKNPTKKE</sequence>